<dbReference type="GO" id="GO:0035438">
    <property type="term" value="F:cyclic-di-GMP binding"/>
    <property type="evidence" value="ECO:0007669"/>
    <property type="project" value="InterPro"/>
</dbReference>
<protein>
    <recommendedName>
        <fullName evidence="1">PilZ domain-containing protein</fullName>
    </recommendedName>
</protein>
<sequence>MSKNQRQFERSDVKTEVALSYLEDSTRTVVTRDISEGGLFMRLDNPDHYPLGEVVNIKYTDPLTGDTNTEKDAIIVRCTDDGIAVAFVEMEEF</sequence>
<dbReference type="InterPro" id="IPR009875">
    <property type="entry name" value="PilZ_domain"/>
</dbReference>
<evidence type="ECO:0000313" key="2">
    <source>
        <dbReference type="EMBL" id="VAW53337.1"/>
    </source>
</evidence>
<gene>
    <name evidence="2" type="ORF">MNBD_GAMMA05-309</name>
</gene>
<dbReference type="Gene3D" id="2.40.10.220">
    <property type="entry name" value="predicted glycosyltransferase like domains"/>
    <property type="match status" value="1"/>
</dbReference>
<proteinExistence type="predicted"/>
<reference evidence="2" key="1">
    <citation type="submission" date="2018-06" db="EMBL/GenBank/DDBJ databases">
        <authorList>
            <person name="Zhirakovskaya E."/>
        </authorList>
    </citation>
    <scope>NUCLEOTIDE SEQUENCE</scope>
</reference>
<organism evidence="2">
    <name type="scientific">hydrothermal vent metagenome</name>
    <dbReference type="NCBI Taxonomy" id="652676"/>
    <lineage>
        <taxon>unclassified sequences</taxon>
        <taxon>metagenomes</taxon>
        <taxon>ecological metagenomes</taxon>
    </lineage>
</organism>
<feature type="domain" description="PilZ" evidence="1">
    <location>
        <begin position="4"/>
        <end position="91"/>
    </location>
</feature>
<name>A0A3B0WRT6_9ZZZZ</name>
<accession>A0A3B0WRT6</accession>
<dbReference type="Pfam" id="PF07238">
    <property type="entry name" value="PilZ"/>
    <property type="match status" value="1"/>
</dbReference>
<dbReference type="AlphaFoldDB" id="A0A3B0WRT6"/>
<dbReference type="SUPFAM" id="SSF141371">
    <property type="entry name" value="PilZ domain-like"/>
    <property type="match status" value="1"/>
</dbReference>
<dbReference type="EMBL" id="UOFE01000034">
    <property type="protein sequence ID" value="VAW53337.1"/>
    <property type="molecule type" value="Genomic_DNA"/>
</dbReference>
<evidence type="ECO:0000259" key="1">
    <source>
        <dbReference type="Pfam" id="PF07238"/>
    </source>
</evidence>